<protein>
    <recommendedName>
        <fullName evidence="5">Cytochrome B561-related protein</fullName>
    </recommendedName>
</protein>
<dbReference type="AlphaFoldDB" id="A0A843U807"/>
<evidence type="ECO:0000313" key="3">
    <source>
        <dbReference type="EMBL" id="MQL79605.1"/>
    </source>
</evidence>
<evidence type="ECO:0000256" key="1">
    <source>
        <dbReference type="SAM" id="MobiDB-lite"/>
    </source>
</evidence>
<gene>
    <name evidence="3" type="ORF">Taro_012058</name>
</gene>
<dbReference type="EMBL" id="NMUH01000466">
    <property type="protein sequence ID" value="MQL79605.1"/>
    <property type="molecule type" value="Genomic_DNA"/>
</dbReference>
<feature type="transmembrane region" description="Helical" evidence="2">
    <location>
        <begin position="83"/>
        <end position="104"/>
    </location>
</feature>
<keyword evidence="2" id="KW-1133">Transmembrane helix</keyword>
<name>A0A843U807_COLES</name>
<accession>A0A843U807</accession>
<feature type="compositionally biased region" description="Low complexity" evidence="1">
    <location>
        <begin position="264"/>
        <end position="285"/>
    </location>
</feature>
<evidence type="ECO:0008006" key="5">
    <source>
        <dbReference type="Google" id="ProtNLM"/>
    </source>
</evidence>
<reference evidence="3" key="1">
    <citation type="submission" date="2017-07" db="EMBL/GenBank/DDBJ databases">
        <title>Taro Niue Genome Assembly and Annotation.</title>
        <authorList>
            <person name="Atibalentja N."/>
            <person name="Keating K."/>
            <person name="Fields C.J."/>
        </authorList>
    </citation>
    <scope>NUCLEOTIDE SEQUENCE</scope>
    <source>
        <strain evidence="3">Niue_2</strain>
        <tissue evidence="3">Leaf</tissue>
    </source>
</reference>
<keyword evidence="2" id="KW-0812">Transmembrane</keyword>
<keyword evidence="4" id="KW-1185">Reference proteome</keyword>
<dbReference type="Proteomes" id="UP000652761">
    <property type="component" value="Unassembled WGS sequence"/>
</dbReference>
<dbReference type="PANTHER" id="PTHR21780">
    <property type="entry name" value="TRANSMEMBRANE PROTEIN 209"/>
    <property type="match status" value="1"/>
</dbReference>
<evidence type="ECO:0000313" key="4">
    <source>
        <dbReference type="Proteomes" id="UP000652761"/>
    </source>
</evidence>
<feature type="transmembrane region" description="Helical" evidence="2">
    <location>
        <begin position="42"/>
        <end position="62"/>
    </location>
</feature>
<dbReference type="Pfam" id="PF09786">
    <property type="entry name" value="CytochromB561_N"/>
    <property type="match status" value="1"/>
</dbReference>
<keyword evidence="2" id="KW-0472">Membrane</keyword>
<feature type="region of interest" description="Disordered" evidence="1">
    <location>
        <begin position="249"/>
        <end position="310"/>
    </location>
</feature>
<dbReference type="PANTHER" id="PTHR21780:SF0">
    <property type="entry name" value="TRANSMEMBRANE PROTEIN 209"/>
    <property type="match status" value="1"/>
</dbReference>
<dbReference type="OrthoDB" id="509821at2759"/>
<dbReference type="GO" id="GO:0016020">
    <property type="term" value="C:membrane"/>
    <property type="evidence" value="ECO:0007669"/>
    <property type="project" value="TreeGrafter"/>
</dbReference>
<evidence type="ECO:0000256" key="2">
    <source>
        <dbReference type="SAM" id="Phobius"/>
    </source>
</evidence>
<comment type="caution">
    <text evidence="3">The sequence shown here is derived from an EMBL/GenBank/DDBJ whole genome shotgun (WGS) entry which is preliminary data.</text>
</comment>
<feature type="region of interest" description="Disordered" evidence="1">
    <location>
        <begin position="181"/>
        <end position="219"/>
    </location>
</feature>
<proteinExistence type="predicted"/>
<feature type="compositionally biased region" description="Polar residues" evidence="1">
    <location>
        <begin position="195"/>
        <end position="210"/>
    </location>
</feature>
<dbReference type="InterPro" id="IPR019176">
    <property type="entry name" value="Cytochrome_B561-rel"/>
</dbReference>
<organism evidence="3 4">
    <name type="scientific">Colocasia esculenta</name>
    <name type="common">Wild taro</name>
    <name type="synonym">Arum esculentum</name>
    <dbReference type="NCBI Taxonomy" id="4460"/>
    <lineage>
        <taxon>Eukaryota</taxon>
        <taxon>Viridiplantae</taxon>
        <taxon>Streptophyta</taxon>
        <taxon>Embryophyta</taxon>
        <taxon>Tracheophyta</taxon>
        <taxon>Spermatophyta</taxon>
        <taxon>Magnoliopsida</taxon>
        <taxon>Liliopsida</taxon>
        <taxon>Araceae</taxon>
        <taxon>Aroideae</taxon>
        <taxon>Colocasieae</taxon>
        <taxon>Colocasia</taxon>
    </lineage>
</organism>
<sequence length="613" mass="67084">MAEGGKARSPPQQQPKPKFSVYQNSAFSAALTTKSLQPSKSILLLIFAASAASAAALVAVIRREDALFEKLRRANIADNIARYAARVLQVVVAVLFVATLSALARVLSIRRSRKVLSNGQASISKKANEQQAQLTNRQLGLLGIKRKPAEGIVASDSIRKPSKTTPISSFQEPLVPIRTLASSYTPTRPTRIGAEQQSSAGGKKSPSPQAVASPGTPWLKQSLVSGRGISTEEMLEQFLADVDRKITESATKTVTPPPVTRSFGVVSPSSVTTSGTTPGTTRSTPLRPVRMSPGSHQKYTTPPKKGEGELPSPMTMEQMIEAFENLGIYPHIEQWRDNLRQWFSSVLLNPLLDKIETNHVQVMQAAAKVGISITINQVGSDSLTTAAPISVTQLDGDREWQQTFVQDEDGLLHQLRAFLLQARDASKSGSQMIQQNPLVPLLQPCLDAIVEHQRLHALMKGELVKGLLPQSSIRADYTVKRVRELAEGTCVKNYEHLTSGEVSDKVKKWASDFPTDSHLLSYLFSVFLDYPKWMLHVEPTSYSSTQSSKNPLFLGILPPKDRFPEKYVAVISSVPTVIHPGACILVIGKQSPPVFALYWDKKLQFSLQIVCLV</sequence>